<evidence type="ECO:0008006" key="3">
    <source>
        <dbReference type="Google" id="ProtNLM"/>
    </source>
</evidence>
<keyword evidence="2" id="KW-1185">Reference proteome</keyword>
<dbReference type="Proteomes" id="UP000076964">
    <property type="component" value="Unassembled WGS sequence"/>
</dbReference>
<proteinExistence type="predicted"/>
<gene>
    <name evidence="1" type="ORF">TH606_03730</name>
</gene>
<protein>
    <recommendedName>
        <fullName evidence="3">GAK system XXXCH domain-containing protein</fullName>
    </recommendedName>
</protein>
<sequence length="180" mass="21185">MAKIKEQQKISPLELADFLENFAQKIREGKLSFKDEDWPLPETLGFKWELKIDKKGLKLKFTLSAERSLSFEKKISSPKGSWEPDLSPKSLKKKMGAIWKSIEKDIFSGRKIPSDDFEELLGLFRAYEKYAEKSWLNAWQKCREKIESLRQVIENNDPEKARQMVSEIKNLEKACHRKYK</sequence>
<dbReference type="EMBL" id="LSFI01000014">
    <property type="protein sequence ID" value="OAG28047.1"/>
    <property type="molecule type" value="Genomic_DNA"/>
</dbReference>
<name>A0A177E7X4_9BACT</name>
<dbReference type="RefSeq" id="WP_068541394.1">
    <property type="nucleotide sequence ID" value="NZ_LSFI01000014.1"/>
</dbReference>
<organism evidence="1 2">
    <name type="scientific">Thermodesulfatator autotrophicus</name>
    <dbReference type="NCBI Taxonomy" id="1795632"/>
    <lineage>
        <taxon>Bacteria</taxon>
        <taxon>Pseudomonadati</taxon>
        <taxon>Thermodesulfobacteriota</taxon>
        <taxon>Thermodesulfobacteria</taxon>
        <taxon>Thermodesulfobacteriales</taxon>
        <taxon>Thermodesulfatatoraceae</taxon>
        <taxon>Thermodesulfatator</taxon>
    </lineage>
</organism>
<evidence type="ECO:0000313" key="2">
    <source>
        <dbReference type="Proteomes" id="UP000076964"/>
    </source>
</evidence>
<dbReference type="OrthoDB" id="9872288at2"/>
<evidence type="ECO:0000313" key="1">
    <source>
        <dbReference type="EMBL" id="OAG28047.1"/>
    </source>
</evidence>
<accession>A0A177E7X4</accession>
<comment type="caution">
    <text evidence="1">The sequence shown here is derived from an EMBL/GenBank/DDBJ whole genome shotgun (WGS) entry which is preliminary data.</text>
</comment>
<reference evidence="1 2" key="1">
    <citation type="submission" date="2016-02" db="EMBL/GenBank/DDBJ databases">
        <title>Draft genome sequence of Thermodesulfatator sp. S606.</title>
        <authorList>
            <person name="Lai Q."/>
            <person name="Cao J."/>
            <person name="Dupont S."/>
            <person name="Shao Z."/>
            <person name="Jebbar M."/>
            <person name="Alain K."/>
        </authorList>
    </citation>
    <scope>NUCLEOTIDE SEQUENCE [LARGE SCALE GENOMIC DNA]</scope>
    <source>
        <strain evidence="1 2">S606</strain>
    </source>
</reference>
<dbReference type="AlphaFoldDB" id="A0A177E7X4"/>